<accession>A0A1R3ILZ1</accession>
<dbReference type="Proteomes" id="UP000188268">
    <property type="component" value="Unassembled WGS sequence"/>
</dbReference>
<gene>
    <name evidence="1" type="ORF">CCACVL1_11319</name>
</gene>
<sequence>MAHKITFMVSKASLTLTSSRSLSAKIEALDLKRKIPEIFA</sequence>
<reference evidence="1 2" key="1">
    <citation type="submission" date="2013-09" db="EMBL/GenBank/DDBJ databases">
        <title>Corchorus capsularis genome sequencing.</title>
        <authorList>
            <person name="Alam M."/>
            <person name="Haque M.S."/>
            <person name="Islam M.S."/>
            <person name="Emdad E.M."/>
            <person name="Islam M.M."/>
            <person name="Ahmed B."/>
            <person name="Halim A."/>
            <person name="Hossen Q.M.M."/>
            <person name="Hossain M.Z."/>
            <person name="Ahmed R."/>
            <person name="Khan M.M."/>
            <person name="Islam R."/>
            <person name="Rashid M.M."/>
            <person name="Khan S.A."/>
            <person name="Rahman M.S."/>
            <person name="Alam M."/>
        </authorList>
    </citation>
    <scope>NUCLEOTIDE SEQUENCE [LARGE SCALE GENOMIC DNA]</scope>
    <source>
        <strain evidence="2">cv. CVL-1</strain>
        <tissue evidence="1">Whole seedling</tissue>
    </source>
</reference>
<dbReference type="EMBL" id="AWWV01009852">
    <property type="protein sequence ID" value="OMO83614.1"/>
    <property type="molecule type" value="Genomic_DNA"/>
</dbReference>
<comment type="caution">
    <text evidence="1">The sequence shown here is derived from an EMBL/GenBank/DDBJ whole genome shotgun (WGS) entry which is preliminary data.</text>
</comment>
<keyword evidence="2" id="KW-1185">Reference proteome</keyword>
<evidence type="ECO:0000313" key="2">
    <source>
        <dbReference type="Proteomes" id="UP000188268"/>
    </source>
</evidence>
<organism evidence="1 2">
    <name type="scientific">Corchorus capsularis</name>
    <name type="common">Jute</name>
    <dbReference type="NCBI Taxonomy" id="210143"/>
    <lineage>
        <taxon>Eukaryota</taxon>
        <taxon>Viridiplantae</taxon>
        <taxon>Streptophyta</taxon>
        <taxon>Embryophyta</taxon>
        <taxon>Tracheophyta</taxon>
        <taxon>Spermatophyta</taxon>
        <taxon>Magnoliopsida</taxon>
        <taxon>eudicotyledons</taxon>
        <taxon>Gunneridae</taxon>
        <taxon>Pentapetalae</taxon>
        <taxon>rosids</taxon>
        <taxon>malvids</taxon>
        <taxon>Malvales</taxon>
        <taxon>Malvaceae</taxon>
        <taxon>Grewioideae</taxon>
        <taxon>Apeibeae</taxon>
        <taxon>Corchorus</taxon>
    </lineage>
</organism>
<dbReference type="Gramene" id="OMO83614">
    <property type="protein sequence ID" value="OMO83614"/>
    <property type="gene ID" value="CCACVL1_11319"/>
</dbReference>
<proteinExistence type="predicted"/>
<evidence type="ECO:0000313" key="1">
    <source>
        <dbReference type="EMBL" id="OMO83614.1"/>
    </source>
</evidence>
<protein>
    <submittedName>
        <fullName evidence="1">Uncharacterized protein</fullName>
    </submittedName>
</protein>
<dbReference type="AlphaFoldDB" id="A0A1R3ILZ1"/>
<name>A0A1R3ILZ1_COCAP</name>